<accession>A0ABW2FQ02</accession>
<dbReference type="Pfam" id="PF17964">
    <property type="entry name" value="Big_10"/>
    <property type="match status" value="1"/>
</dbReference>
<evidence type="ECO:0000256" key="5">
    <source>
        <dbReference type="ARBA" id="ARBA00023315"/>
    </source>
</evidence>
<keyword evidence="6 7" id="KW-0961">Cell wall biogenesis/degradation</keyword>
<dbReference type="Gene3D" id="2.40.440.10">
    <property type="entry name" value="L,D-transpeptidase catalytic domain-like"/>
    <property type="match status" value="1"/>
</dbReference>
<gene>
    <name evidence="9" type="ORF">ACFQMG_01555</name>
</gene>
<evidence type="ECO:0000313" key="9">
    <source>
        <dbReference type="EMBL" id="MFC7178244.1"/>
    </source>
</evidence>
<comment type="caution">
    <text evidence="9">The sequence shown here is derived from an EMBL/GenBank/DDBJ whole genome shotgun (WGS) entry which is preliminary data.</text>
</comment>
<dbReference type="CDD" id="cd16913">
    <property type="entry name" value="YkuD_like"/>
    <property type="match status" value="1"/>
</dbReference>
<evidence type="ECO:0000313" key="10">
    <source>
        <dbReference type="Proteomes" id="UP001596435"/>
    </source>
</evidence>
<evidence type="ECO:0000256" key="1">
    <source>
        <dbReference type="ARBA" id="ARBA00004752"/>
    </source>
</evidence>
<dbReference type="SUPFAM" id="SSF141523">
    <property type="entry name" value="L,D-transpeptidase catalytic domain-like"/>
    <property type="match status" value="1"/>
</dbReference>
<dbReference type="InterPro" id="IPR005490">
    <property type="entry name" value="LD_TPept_cat_dom"/>
</dbReference>
<dbReference type="InterPro" id="IPR041280">
    <property type="entry name" value="Big_10"/>
</dbReference>
<protein>
    <submittedName>
        <fullName evidence="9">Ig-like domain-containing protein</fullName>
    </submittedName>
</protein>
<dbReference type="EMBL" id="JBHTAJ010000002">
    <property type="protein sequence ID" value="MFC7178244.1"/>
    <property type="molecule type" value="Genomic_DNA"/>
</dbReference>
<organism evidence="9 10">
    <name type="scientific">Kitasatospora paranensis</name>
    <dbReference type="NCBI Taxonomy" id="258053"/>
    <lineage>
        <taxon>Bacteria</taxon>
        <taxon>Bacillati</taxon>
        <taxon>Actinomycetota</taxon>
        <taxon>Actinomycetes</taxon>
        <taxon>Kitasatosporales</taxon>
        <taxon>Streptomycetaceae</taxon>
        <taxon>Kitasatospora</taxon>
    </lineage>
</organism>
<dbReference type="PANTHER" id="PTHR30582:SF2">
    <property type="entry name" value="L,D-TRANSPEPTIDASE YCIB-RELATED"/>
    <property type="match status" value="1"/>
</dbReference>
<dbReference type="PANTHER" id="PTHR30582">
    <property type="entry name" value="L,D-TRANSPEPTIDASE"/>
    <property type="match status" value="1"/>
</dbReference>
<dbReference type="Gene3D" id="2.60.40.3780">
    <property type="match status" value="1"/>
</dbReference>
<evidence type="ECO:0000256" key="2">
    <source>
        <dbReference type="ARBA" id="ARBA00022679"/>
    </source>
</evidence>
<dbReference type="RefSeq" id="WP_345708920.1">
    <property type="nucleotide sequence ID" value="NZ_BAABKV010000001.1"/>
</dbReference>
<dbReference type="PROSITE" id="PS52029">
    <property type="entry name" value="LD_TPASE"/>
    <property type="match status" value="1"/>
</dbReference>
<comment type="pathway">
    <text evidence="1 7">Cell wall biogenesis; peptidoglycan biosynthesis.</text>
</comment>
<reference evidence="10" key="1">
    <citation type="journal article" date="2019" name="Int. J. Syst. Evol. Microbiol.">
        <title>The Global Catalogue of Microorganisms (GCM) 10K type strain sequencing project: providing services to taxonomists for standard genome sequencing and annotation.</title>
        <authorList>
            <consortium name="The Broad Institute Genomics Platform"/>
            <consortium name="The Broad Institute Genome Sequencing Center for Infectious Disease"/>
            <person name="Wu L."/>
            <person name="Ma J."/>
        </authorList>
    </citation>
    <scope>NUCLEOTIDE SEQUENCE [LARGE SCALE GENOMIC DNA]</scope>
    <source>
        <strain evidence="10">CGMCC 1.12859</strain>
    </source>
</reference>
<sequence>MAAAALGCVLAVTTACSSSGSGAGSEAAKPKASAAVIGIEPGNGAKDVKPTGALKVTVTNGRLTEVAVTGPDGKAVPGALSADGLSWVPSAGLAVSTAYKVSAKAADAAGIVATADGTFTTLTPAKGAGPQDNIADGQTYGVGMIVSLTFKKPVEDRAAVEKAITFDTSDHSTVKGHWFNSTRIDFRPESFWKPQTKVTAHYRLKSVETAPGVYGEVDSDQSFTIGRSRISTADASSHRMIVQEDGKPDQNIPISAGASSPASQNTFNGTMVVMAKEGTTVMDSSTVVNHEGPAYKVKMPHALRLTPTGTYVHGKYAPDDPFGSRNTSHGCVGLEDSSAEDGSPDTPAGMFYDASIIGDVVKVQNSVGKQVDPANGLSGWNISWDKW</sequence>
<evidence type="ECO:0000256" key="4">
    <source>
        <dbReference type="ARBA" id="ARBA00022984"/>
    </source>
</evidence>
<proteinExistence type="predicted"/>
<keyword evidence="2" id="KW-0808">Transferase</keyword>
<keyword evidence="3 7" id="KW-0133">Cell shape</keyword>
<evidence type="ECO:0000259" key="8">
    <source>
        <dbReference type="PROSITE" id="PS52029"/>
    </source>
</evidence>
<keyword evidence="5" id="KW-0012">Acyltransferase</keyword>
<name>A0ABW2FQ02_9ACTN</name>
<keyword evidence="10" id="KW-1185">Reference proteome</keyword>
<feature type="active site" description="Nucleophile" evidence="7">
    <location>
        <position position="331"/>
    </location>
</feature>
<keyword evidence="4 7" id="KW-0573">Peptidoglycan synthesis</keyword>
<dbReference type="InterPro" id="IPR050979">
    <property type="entry name" value="LD-transpeptidase"/>
</dbReference>
<evidence type="ECO:0000256" key="6">
    <source>
        <dbReference type="ARBA" id="ARBA00023316"/>
    </source>
</evidence>
<feature type="active site" description="Proton donor/acceptor" evidence="7">
    <location>
        <position position="313"/>
    </location>
</feature>
<evidence type="ECO:0000256" key="3">
    <source>
        <dbReference type="ARBA" id="ARBA00022960"/>
    </source>
</evidence>
<evidence type="ECO:0000256" key="7">
    <source>
        <dbReference type="PROSITE-ProRule" id="PRU01373"/>
    </source>
</evidence>
<dbReference type="Proteomes" id="UP001596435">
    <property type="component" value="Unassembled WGS sequence"/>
</dbReference>
<dbReference type="Gene3D" id="2.60.40.3710">
    <property type="match status" value="1"/>
</dbReference>
<dbReference type="Pfam" id="PF03734">
    <property type="entry name" value="YkuD"/>
    <property type="match status" value="1"/>
</dbReference>
<feature type="domain" description="L,D-TPase catalytic" evidence="8">
    <location>
        <begin position="229"/>
        <end position="364"/>
    </location>
</feature>
<dbReference type="InterPro" id="IPR038063">
    <property type="entry name" value="Transpep_catalytic_dom"/>
</dbReference>